<protein>
    <submittedName>
        <fullName evidence="2">Sulfurtransferase</fullName>
    </submittedName>
</protein>
<feature type="domain" description="Rhodanese" evidence="1">
    <location>
        <begin position="17"/>
        <end position="105"/>
    </location>
</feature>
<dbReference type="PROSITE" id="PS50206">
    <property type="entry name" value="RHODANESE_3"/>
    <property type="match status" value="1"/>
</dbReference>
<dbReference type="PANTHER" id="PTHR43031:SF17">
    <property type="entry name" value="SULFURTRANSFERASE YTWF-RELATED"/>
    <property type="match status" value="1"/>
</dbReference>
<gene>
    <name evidence="2" type="ORF">BAA01_13690</name>
</gene>
<name>A0A1Y3PL90_9BACI</name>
<dbReference type="InterPro" id="IPR050229">
    <property type="entry name" value="GlpE_sulfurtransferase"/>
</dbReference>
<evidence type="ECO:0000259" key="1">
    <source>
        <dbReference type="PROSITE" id="PS50206"/>
    </source>
</evidence>
<evidence type="ECO:0000313" key="2">
    <source>
        <dbReference type="EMBL" id="OUM88121.1"/>
    </source>
</evidence>
<dbReference type="Pfam" id="PF00581">
    <property type="entry name" value="Rhodanese"/>
    <property type="match status" value="1"/>
</dbReference>
<dbReference type="CDD" id="cd00158">
    <property type="entry name" value="RHOD"/>
    <property type="match status" value="1"/>
</dbReference>
<dbReference type="Gene3D" id="3.40.250.10">
    <property type="entry name" value="Rhodanese-like domain"/>
    <property type="match status" value="1"/>
</dbReference>
<dbReference type="Proteomes" id="UP000196475">
    <property type="component" value="Unassembled WGS sequence"/>
</dbReference>
<organism evidence="2 3">
    <name type="scientific">Bacillus thermozeamaize</name>
    <dbReference type="NCBI Taxonomy" id="230954"/>
    <lineage>
        <taxon>Bacteria</taxon>
        <taxon>Bacillati</taxon>
        <taxon>Bacillota</taxon>
        <taxon>Bacilli</taxon>
        <taxon>Bacillales</taxon>
        <taxon>Bacillaceae</taxon>
        <taxon>Bacillus</taxon>
    </lineage>
</organism>
<dbReference type="InterPro" id="IPR001763">
    <property type="entry name" value="Rhodanese-like_dom"/>
</dbReference>
<dbReference type="InterPro" id="IPR036873">
    <property type="entry name" value="Rhodanese-like_dom_sf"/>
</dbReference>
<dbReference type="SUPFAM" id="SSF52821">
    <property type="entry name" value="Rhodanese/Cell cycle control phosphatase"/>
    <property type="match status" value="1"/>
</dbReference>
<dbReference type="AlphaFoldDB" id="A0A1Y3PL90"/>
<dbReference type="PANTHER" id="PTHR43031">
    <property type="entry name" value="FAD-DEPENDENT OXIDOREDUCTASE"/>
    <property type="match status" value="1"/>
</dbReference>
<dbReference type="SMART" id="SM00450">
    <property type="entry name" value="RHOD"/>
    <property type="match status" value="1"/>
</dbReference>
<accession>A0A1Y3PL90</accession>
<dbReference type="EMBL" id="LZRT01000066">
    <property type="protein sequence ID" value="OUM88121.1"/>
    <property type="molecule type" value="Genomic_DNA"/>
</dbReference>
<comment type="caution">
    <text evidence="2">The sequence shown here is derived from an EMBL/GenBank/DDBJ whole genome shotgun (WGS) entry which is preliminary data.</text>
</comment>
<reference evidence="3" key="1">
    <citation type="submission" date="2016-06" db="EMBL/GenBank/DDBJ databases">
        <authorList>
            <person name="Nascimento L."/>
            <person name="Pereira R.V."/>
            <person name="Martins L.F."/>
            <person name="Quaggio R.B."/>
            <person name="Silva A.M."/>
            <person name="Setubal J.C."/>
        </authorList>
    </citation>
    <scope>NUCLEOTIDE SEQUENCE [LARGE SCALE GENOMIC DNA]</scope>
</reference>
<evidence type="ECO:0000313" key="3">
    <source>
        <dbReference type="Proteomes" id="UP000196475"/>
    </source>
</evidence>
<dbReference type="GO" id="GO:0016740">
    <property type="term" value="F:transferase activity"/>
    <property type="evidence" value="ECO:0007669"/>
    <property type="project" value="UniProtKB-KW"/>
</dbReference>
<sequence length="109" mass="12376">MRVVEMLPAELQKKLEQGEPIQIIDVREPEEVAMGMIRGARHIPLGELPYRMKEIDSDTEAVLVCKIGYRSRIACQYLMAQGYTNVKNLLGGMLAWSDEAGRKIRLTDK</sequence>
<keyword evidence="2" id="KW-0808">Transferase</keyword>
<proteinExistence type="predicted"/>